<dbReference type="EMBL" id="JAMQOP010000001">
    <property type="protein sequence ID" value="MDS0297571.1"/>
    <property type="molecule type" value="Genomic_DNA"/>
</dbReference>
<feature type="region of interest" description="Disordered" evidence="1">
    <location>
        <begin position="29"/>
        <end position="56"/>
    </location>
</feature>
<evidence type="ECO:0000259" key="4">
    <source>
        <dbReference type="Pfam" id="PF23379"/>
    </source>
</evidence>
<feature type="domain" description="DUF7096" evidence="4">
    <location>
        <begin position="1"/>
        <end position="241"/>
    </location>
</feature>
<dbReference type="Pfam" id="PF23379">
    <property type="entry name" value="DUF7096"/>
    <property type="match status" value="1"/>
</dbReference>
<name>A0ABU2G9T1_9EURY</name>
<accession>A0ABU2G9T1</accession>
<feature type="compositionally biased region" description="Polar residues" evidence="1">
    <location>
        <begin position="449"/>
        <end position="471"/>
    </location>
</feature>
<reference evidence="5 6" key="1">
    <citation type="submission" date="2022-06" db="EMBL/GenBank/DDBJ databases">
        <title>Halogeometricum sp. a new haloarchaeum isolate from saline soil.</title>
        <authorList>
            <person name="Strakova D."/>
            <person name="Galisteo C."/>
            <person name="Sanchez-Porro C."/>
            <person name="Ventosa A."/>
        </authorList>
    </citation>
    <scope>NUCLEOTIDE SEQUENCE [LARGE SCALE GENOMIC DNA]</scope>
    <source>
        <strain evidence="5 6">S1BR25-6</strain>
    </source>
</reference>
<evidence type="ECO:0000256" key="1">
    <source>
        <dbReference type="SAM" id="MobiDB-lite"/>
    </source>
</evidence>
<feature type="domain" description="DUF7094" evidence="3">
    <location>
        <begin position="245"/>
        <end position="353"/>
    </location>
</feature>
<gene>
    <name evidence="5" type="ORF">NDI76_02295</name>
</gene>
<dbReference type="Pfam" id="PF23375">
    <property type="entry name" value="DUF7094"/>
    <property type="match status" value="1"/>
</dbReference>
<evidence type="ECO:0000259" key="2">
    <source>
        <dbReference type="Pfam" id="PF23374"/>
    </source>
</evidence>
<evidence type="ECO:0000313" key="5">
    <source>
        <dbReference type="EMBL" id="MDS0297571.1"/>
    </source>
</evidence>
<sequence length="471" mass="49908">MRALPAVFVAVLVLSTVVGAAAPGATPVADGTGVASATPAAPAAADSDSAPATVGAPAAGASAQVGVPTTQLASNETASNATLHVLGVPPDRVNRSSLEGRTVDLGPALAFEDNETKLTIETLAAVERIRSADTEDRRQQVILQELTTIEQRIISLRSRQQAAISAYGAGDLTPRRFLVRLAVIDLEARALDERRQRIDASAESISDFSVESRSATLERELDTFTGPVRQHAVSVLQGDAERARFFLQTGPDSVVATTIRNETYVREAYREDLRARGTGIITLDEALNNTTQAYPYISALGLRESGTSVSGTRQGDNSVLVRIQHERGQLYAFVDSGSKQVFKEFQYRPLDTLRTTPTDGAVKDGLELTAHQTYAGGPVRIQLNRTDSDRPANARITVGPQNGQSAVVGETGDDGTLWTMAPGRTYQVTAIRGNSVVVLTVRPEAPPLVNQTTSGAENATASQAPRSPSDA</sequence>
<protein>
    <submittedName>
        <fullName evidence="5">Uncharacterized protein</fullName>
    </submittedName>
</protein>
<dbReference type="InterPro" id="IPR056397">
    <property type="entry name" value="Fn3_arc"/>
</dbReference>
<feature type="region of interest" description="Disordered" evidence="1">
    <location>
        <begin position="447"/>
        <end position="471"/>
    </location>
</feature>
<comment type="caution">
    <text evidence="5">The sequence shown here is derived from an EMBL/GenBank/DDBJ whole genome shotgun (WGS) entry which is preliminary data.</text>
</comment>
<proteinExistence type="predicted"/>
<evidence type="ECO:0000259" key="3">
    <source>
        <dbReference type="Pfam" id="PF23375"/>
    </source>
</evidence>
<dbReference type="Proteomes" id="UP001257060">
    <property type="component" value="Unassembled WGS sequence"/>
</dbReference>
<evidence type="ECO:0000313" key="6">
    <source>
        <dbReference type="Proteomes" id="UP001257060"/>
    </source>
</evidence>
<dbReference type="Pfam" id="PF23374">
    <property type="entry name" value="Fn3_arc"/>
    <property type="match status" value="1"/>
</dbReference>
<dbReference type="RefSeq" id="WP_310922389.1">
    <property type="nucleotide sequence ID" value="NZ_JAMQOP010000001.1"/>
</dbReference>
<feature type="domain" description="Fibronectin-III type-like" evidence="2">
    <location>
        <begin position="360"/>
        <end position="438"/>
    </location>
</feature>
<keyword evidence="6" id="KW-1185">Reference proteome</keyword>
<organism evidence="5 6">
    <name type="scientific">Halogeometricum salsisoli</name>
    <dbReference type="NCBI Taxonomy" id="2950536"/>
    <lineage>
        <taxon>Archaea</taxon>
        <taxon>Methanobacteriati</taxon>
        <taxon>Methanobacteriota</taxon>
        <taxon>Stenosarchaea group</taxon>
        <taxon>Halobacteria</taxon>
        <taxon>Halobacteriales</taxon>
        <taxon>Haloferacaceae</taxon>
        <taxon>Halogeometricum</taxon>
    </lineage>
</organism>
<dbReference type="InterPro" id="IPR055522">
    <property type="entry name" value="DUF7096"/>
</dbReference>
<dbReference type="InterPro" id="IPR055520">
    <property type="entry name" value="DUF7094"/>
</dbReference>